<dbReference type="PANTHER" id="PTHR30055:SF234">
    <property type="entry name" value="HTH-TYPE TRANSCRIPTIONAL REGULATOR BETI"/>
    <property type="match status" value="1"/>
</dbReference>
<dbReference type="SUPFAM" id="SSF46689">
    <property type="entry name" value="Homeodomain-like"/>
    <property type="match status" value="1"/>
</dbReference>
<sequence length="199" mass="24043">MAKFQRKTREERETEIKEAALDVFIKKGYRNTTMEDIIARTTLSKGGVYRYFSSPKEIMIAIMRDGNNVDNKFFREISEEIHSKEDICNILADRSMHKVLSTSPQKKLYLMFLYEILYDKKLEDIYMEFEKQTFIQLENLFGDRISFFKDKDQELNRFFMSRLINALLLVHALFSDKRIFESNKDYLHKMFFDFYNEYL</sequence>
<organism evidence="6 7">
    <name type="scientific">Vallitalea longa</name>
    <dbReference type="NCBI Taxonomy" id="2936439"/>
    <lineage>
        <taxon>Bacteria</taxon>
        <taxon>Bacillati</taxon>
        <taxon>Bacillota</taxon>
        <taxon>Clostridia</taxon>
        <taxon>Lachnospirales</taxon>
        <taxon>Vallitaleaceae</taxon>
        <taxon>Vallitalea</taxon>
    </lineage>
</organism>
<keyword evidence="2 4" id="KW-0238">DNA-binding</keyword>
<name>A0A9W5Y904_9FIRM</name>
<dbReference type="PROSITE" id="PS50977">
    <property type="entry name" value="HTH_TETR_2"/>
    <property type="match status" value="1"/>
</dbReference>
<protein>
    <submittedName>
        <fullName evidence="6">TetR family transcriptional regulator</fullName>
    </submittedName>
</protein>
<dbReference type="PRINTS" id="PR00455">
    <property type="entry name" value="HTHTETR"/>
</dbReference>
<evidence type="ECO:0000313" key="6">
    <source>
        <dbReference type="EMBL" id="GKX28754.1"/>
    </source>
</evidence>
<reference evidence="6" key="1">
    <citation type="submission" date="2022-06" db="EMBL/GenBank/DDBJ databases">
        <title>Vallitalea longa sp. nov., an anaerobic bacterium isolated from marine sediment.</title>
        <authorList>
            <person name="Hirano S."/>
            <person name="Terahara T."/>
            <person name="Mori K."/>
            <person name="Hamada M."/>
            <person name="Matsumoto R."/>
            <person name="Kobayashi T."/>
        </authorList>
    </citation>
    <scope>NUCLEOTIDE SEQUENCE</scope>
    <source>
        <strain evidence="6">SH18-1</strain>
    </source>
</reference>
<dbReference type="Proteomes" id="UP001144256">
    <property type="component" value="Unassembled WGS sequence"/>
</dbReference>
<evidence type="ECO:0000256" key="2">
    <source>
        <dbReference type="ARBA" id="ARBA00023125"/>
    </source>
</evidence>
<feature type="domain" description="HTH tetR-type" evidence="5">
    <location>
        <begin position="10"/>
        <end position="70"/>
    </location>
</feature>
<dbReference type="Gene3D" id="1.10.357.10">
    <property type="entry name" value="Tetracycline Repressor, domain 2"/>
    <property type="match status" value="1"/>
</dbReference>
<proteinExistence type="predicted"/>
<evidence type="ECO:0000259" key="5">
    <source>
        <dbReference type="PROSITE" id="PS50977"/>
    </source>
</evidence>
<keyword evidence="7" id="KW-1185">Reference proteome</keyword>
<comment type="caution">
    <text evidence="6">The sequence shown here is derived from an EMBL/GenBank/DDBJ whole genome shotgun (WGS) entry which is preliminary data.</text>
</comment>
<dbReference type="GO" id="GO:0000976">
    <property type="term" value="F:transcription cis-regulatory region binding"/>
    <property type="evidence" value="ECO:0007669"/>
    <property type="project" value="TreeGrafter"/>
</dbReference>
<evidence type="ECO:0000256" key="1">
    <source>
        <dbReference type="ARBA" id="ARBA00023015"/>
    </source>
</evidence>
<keyword evidence="1" id="KW-0805">Transcription regulation</keyword>
<dbReference type="AlphaFoldDB" id="A0A9W5Y904"/>
<evidence type="ECO:0000256" key="4">
    <source>
        <dbReference type="PROSITE-ProRule" id="PRU00335"/>
    </source>
</evidence>
<evidence type="ECO:0000313" key="7">
    <source>
        <dbReference type="Proteomes" id="UP001144256"/>
    </source>
</evidence>
<gene>
    <name evidence="6" type="ORF">SH1V18_12340</name>
</gene>
<dbReference type="RefSeq" id="WP_281813481.1">
    <property type="nucleotide sequence ID" value="NZ_BRLB01000002.1"/>
</dbReference>
<accession>A0A9W5Y904</accession>
<dbReference type="EMBL" id="BRLB01000002">
    <property type="protein sequence ID" value="GKX28754.1"/>
    <property type="molecule type" value="Genomic_DNA"/>
</dbReference>
<dbReference type="PANTHER" id="PTHR30055">
    <property type="entry name" value="HTH-TYPE TRANSCRIPTIONAL REGULATOR RUTR"/>
    <property type="match status" value="1"/>
</dbReference>
<dbReference type="InterPro" id="IPR001647">
    <property type="entry name" value="HTH_TetR"/>
</dbReference>
<dbReference type="GO" id="GO:0003700">
    <property type="term" value="F:DNA-binding transcription factor activity"/>
    <property type="evidence" value="ECO:0007669"/>
    <property type="project" value="TreeGrafter"/>
</dbReference>
<dbReference type="Pfam" id="PF00440">
    <property type="entry name" value="TetR_N"/>
    <property type="match status" value="1"/>
</dbReference>
<dbReference type="InterPro" id="IPR009057">
    <property type="entry name" value="Homeodomain-like_sf"/>
</dbReference>
<keyword evidence="3" id="KW-0804">Transcription</keyword>
<dbReference type="InterPro" id="IPR050109">
    <property type="entry name" value="HTH-type_TetR-like_transc_reg"/>
</dbReference>
<evidence type="ECO:0000256" key="3">
    <source>
        <dbReference type="ARBA" id="ARBA00023163"/>
    </source>
</evidence>
<feature type="DNA-binding region" description="H-T-H motif" evidence="4">
    <location>
        <begin position="33"/>
        <end position="52"/>
    </location>
</feature>